<dbReference type="PANTHER" id="PTHR33337:SF40">
    <property type="entry name" value="CENP-V_GFA DOMAIN-CONTAINING PROTEIN-RELATED"/>
    <property type="match status" value="1"/>
</dbReference>
<reference evidence="6" key="1">
    <citation type="submission" date="2020-05" db="EMBL/GenBank/DDBJ databases">
        <title>Mycena genomes resolve the evolution of fungal bioluminescence.</title>
        <authorList>
            <person name="Tsai I.J."/>
        </authorList>
    </citation>
    <scope>NUCLEOTIDE SEQUENCE</scope>
    <source>
        <strain evidence="6">160909Yilan</strain>
    </source>
</reference>
<evidence type="ECO:0000256" key="3">
    <source>
        <dbReference type="ARBA" id="ARBA00022833"/>
    </source>
</evidence>
<evidence type="ECO:0000313" key="7">
    <source>
        <dbReference type="Proteomes" id="UP000623467"/>
    </source>
</evidence>
<comment type="similarity">
    <text evidence="1">Belongs to the Gfa family.</text>
</comment>
<dbReference type="SUPFAM" id="SSF51316">
    <property type="entry name" value="Mss4-like"/>
    <property type="match status" value="1"/>
</dbReference>
<accession>A0A8H6YJ16</accession>
<organism evidence="6 7">
    <name type="scientific">Mycena sanguinolenta</name>
    <dbReference type="NCBI Taxonomy" id="230812"/>
    <lineage>
        <taxon>Eukaryota</taxon>
        <taxon>Fungi</taxon>
        <taxon>Dikarya</taxon>
        <taxon>Basidiomycota</taxon>
        <taxon>Agaricomycotina</taxon>
        <taxon>Agaricomycetes</taxon>
        <taxon>Agaricomycetidae</taxon>
        <taxon>Agaricales</taxon>
        <taxon>Marasmiineae</taxon>
        <taxon>Mycenaceae</taxon>
        <taxon>Mycena</taxon>
    </lineage>
</organism>
<dbReference type="InterPro" id="IPR011057">
    <property type="entry name" value="Mss4-like_sf"/>
</dbReference>
<dbReference type="Gene3D" id="3.90.1590.10">
    <property type="entry name" value="glutathione-dependent formaldehyde- activating enzyme (gfa)"/>
    <property type="match status" value="1"/>
</dbReference>
<evidence type="ECO:0000313" key="6">
    <source>
        <dbReference type="EMBL" id="KAF7359196.1"/>
    </source>
</evidence>
<evidence type="ECO:0000256" key="1">
    <source>
        <dbReference type="ARBA" id="ARBA00005495"/>
    </source>
</evidence>
<keyword evidence="7" id="KW-1185">Reference proteome</keyword>
<dbReference type="EMBL" id="JACAZH010000009">
    <property type="protein sequence ID" value="KAF7359196.1"/>
    <property type="molecule type" value="Genomic_DNA"/>
</dbReference>
<evidence type="ECO:0000256" key="4">
    <source>
        <dbReference type="ARBA" id="ARBA00023239"/>
    </source>
</evidence>
<protein>
    <submittedName>
        <fullName evidence="6">Mss4-like protein</fullName>
    </submittedName>
</protein>
<evidence type="ECO:0000256" key="2">
    <source>
        <dbReference type="ARBA" id="ARBA00022723"/>
    </source>
</evidence>
<evidence type="ECO:0000259" key="5">
    <source>
        <dbReference type="PROSITE" id="PS51891"/>
    </source>
</evidence>
<keyword evidence="2" id="KW-0479">Metal-binding</keyword>
<comment type="caution">
    <text evidence="6">The sequence shown here is derived from an EMBL/GenBank/DDBJ whole genome shotgun (WGS) entry which is preliminary data.</text>
</comment>
<proteinExistence type="inferred from homology"/>
<dbReference type="PROSITE" id="PS51891">
    <property type="entry name" value="CENP_V_GFA"/>
    <property type="match status" value="1"/>
</dbReference>
<dbReference type="AlphaFoldDB" id="A0A8H6YJ16"/>
<dbReference type="OrthoDB" id="6329284at2759"/>
<dbReference type="GO" id="GO:0016846">
    <property type="term" value="F:carbon-sulfur lyase activity"/>
    <property type="evidence" value="ECO:0007669"/>
    <property type="project" value="InterPro"/>
</dbReference>
<keyword evidence="3" id="KW-0862">Zinc</keyword>
<sequence length="172" mass="19098">MQKPETITGGCNCKGVRYRVDFLPDHDWKRGPRTCQCTQCRKMCGSLVLNFHLVQSSEITWLSKSTYAEYNSSPEIFRAFCKSCGSSIAWIDRTVDAPQEVELAVGTFDEEVLVGARDEDDKPLGAYGVALANPAGNQFYIRNEILGVTDTSPKGTRFWKATKEGAMDNVAN</sequence>
<dbReference type="GO" id="GO:0046872">
    <property type="term" value="F:metal ion binding"/>
    <property type="evidence" value="ECO:0007669"/>
    <property type="project" value="UniProtKB-KW"/>
</dbReference>
<dbReference type="Pfam" id="PF04828">
    <property type="entry name" value="GFA"/>
    <property type="match status" value="1"/>
</dbReference>
<dbReference type="Proteomes" id="UP000623467">
    <property type="component" value="Unassembled WGS sequence"/>
</dbReference>
<dbReference type="PANTHER" id="PTHR33337">
    <property type="entry name" value="GFA DOMAIN-CONTAINING PROTEIN"/>
    <property type="match status" value="1"/>
</dbReference>
<name>A0A8H6YJ16_9AGAR</name>
<keyword evidence="4" id="KW-0456">Lyase</keyword>
<gene>
    <name evidence="6" type="ORF">MSAN_01261600</name>
</gene>
<dbReference type="InterPro" id="IPR006913">
    <property type="entry name" value="CENP-V/GFA"/>
</dbReference>
<feature type="domain" description="CENP-V/GFA" evidence="5">
    <location>
        <begin position="7"/>
        <end position="120"/>
    </location>
</feature>